<name>A0ACC2XWH3_9TREE</name>
<accession>A0ACC2XWH3</accession>
<dbReference type="EMBL" id="JASBWV010000002">
    <property type="protein sequence ID" value="KAJ9127695.1"/>
    <property type="molecule type" value="Genomic_DNA"/>
</dbReference>
<keyword evidence="2" id="KW-1185">Reference proteome</keyword>
<gene>
    <name evidence="1" type="ORF">QFC24_001105</name>
</gene>
<reference evidence="1" key="1">
    <citation type="submission" date="2023-04" db="EMBL/GenBank/DDBJ databases">
        <title>Draft Genome sequencing of Naganishia species isolated from polar environments using Oxford Nanopore Technology.</title>
        <authorList>
            <person name="Leo P."/>
            <person name="Venkateswaran K."/>
        </authorList>
    </citation>
    <scope>NUCLEOTIDE SEQUENCE</scope>
    <source>
        <strain evidence="1">DBVPG 5303</strain>
    </source>
</reference>
<dbReference type="Proteomes" id="UP001234202">
    <property type="component" value="Unassembled WGS sequence"/>
</dbReference>
<comment type="caution">
    <text evidence="1">The sequence shown here is derived from an EMBL/GenBank/DDBJ whole genome shotgun (WGS) entry which is preliminary data.</text>
</comment>
<organism evidence="1 2">
    <name type="scientific">Naganishia onofrii</name>
    <dbReference type="NCBI Taxonomy" id="1851511"/>
    <lineage>
        <taxon>Eukaryota</taxon>
        <taxon>Fungi</taxon>
        <taxon>Dikarya</taxon>
        <taxon>Basidiomycota</taxon>
        <taxon>Agaricomycotina</taxon>
        <taxon>Tremellomycetes</taxon>
        <taxon>Filobasidiales</taxon>
        <taxon>Filobasidiaceae</taxon>
        <taxon>Naganishia</taxon>
    </lineage>
</organism>
<evidence type="ECO:0000313" key="2">
    <source>
        <dbReference type="Proteomes" id="UP001234202"/>
    </source>
</evidence>
<evidence type="ECO:0000313" key="1">
    <source>
        <dbReference type="EMBL" id="KAJ9127695.1"/>
    </source>
</evidence>
<protein>
    <submittedName>
        <fullName evidence="1">Uncharacterized protein</fullName>
    </submittedName>
</protein>
<sequence>MPPRRTTRQSAASTADGEPTPTPAPAPVKRTRAPASRAVEEPAEESADELDMEEPVKPAKRTRAPAKASTATSIPKESKAAATKRTATKPPAKTKAPTAPAAKAKSTVNRKVKEVVPITESENEEDAEEQDPLAAHELEEVTKAVPEMASESYEELKHAAVPTSEDDEDDEPTIRRAPSSAQAVTESQPSLSSRRTSIPIVMPAQTEDHALDVLLSQSQHRSTHIPRSNSQLSVPATPLAPRTIPQTPAPQTARTRIVPGPAQGTAMKGKSSFLQTPGGVGRTPGASQSQQMVDGRDAKPVVLAPKKRLVIHKLVLVDFKSYAGRQEIGPFHKSFSAIVGPNGSGKSNTIDALLFVFGYRASKMRQGKLSELIHHSAGHEQIQSCSVEVWFREIVDTPGPDGYLLVPGSQLVVARTAYKNNSSKYSINDKTSTFTEVTTLLKTRGIDLDHKRFLILQGEVESIAQMKPKAQTEHEDGLLEYLEDIIGTSMYKQPIDDALVQVDNFNEARGEKITRLSIVAKEKSSLEARKREAETYLRAMNELARKKSLLCQFHMGTLHTNIDITEKAQVTLKERLDGEEAKNKSTLEAIEELQKAYDEKLEAFEQVKHHVDELTKQAKQIEKEQVGLAEKKKHLAGKQKKLKKSIHDVSRPPIIPCRVDFAKWICDSF</sequence>
<proteinExistence type="predicted"/>